<reference evidence="4 5" key="1">
    <citation type="submission" date="2019-09" db="EMBL/GenBank/DDBJ databases">
        <title>Bird 10,000 Genomes (B10K) Project - Family phase.</title>
        <authorList>
            <person name="Zhang G."/>
        </authorList>
    </citation>
    <scope>NUCLEOTIDE SEQUENCE [LARGE SCALE GENOMIC DNA]</scope>
    <source>
        <strain evidence="4">B10K-LSUMZ-16893</strain>
    </source>
</reference>
<feature type="region of interest" description="Disordered" evidence="2">
    <location>
        <begin position="678"/>
        <end position="719"/>
    </location>
</feature>
<feature type="region of interest" description="Disordered" evidence="2">
    <location>
        <begin position="245"/>
        <end position="276"/>
    </location>
</feature>
<dbReference type="GO" id="GO:0021849">
    <property type="term" value="P:neuroblast division in subventricular zone"/>
    <property type="evidence" value="ECO:0007669"/>
    <property type="project" value="TreeGrafter"/>
</dbReference>
<dbReference type="GO" id="GO:0005813">
    <property type="term" value="C:centrosome"/>
    <property type="evidence" value="ECO:0007669"/>
    <property type="project" value="TreeGrafter"/>
</dbReference>
<protein>
    <submittedName>
        <fullName evidence="4">AKNA factor</fullName>
    </submittedName>
</protein>
<dbReference type="PANTHER" id="PTHR21510">
    <property type="entry name" value="AKNA DOMAIN-CONTAINING PROTEIN"/>
    <property type="match status" value="1"/>
</dbReference>
<comment type="caution">
    <text evidence="4">The sequence shown here is derived from an EMBL/GenBank/DDBJ whole genome shotgun (WGS) entry which is preliminary data.</text>
</comment>
<evidence type="ECO:0000256" key="2">
    <source>
        <dbReference type="SAM" id="MobiDB-lite"/>
    </source>
</evidence>
<feature type="region of interest" description="Disordered" evidence="2">
    <location>
        <begin position="460"/>
        <end position="585"/>
    </location>
</feature>
<feature type="domain" description="AKNA" evidence="3">
    <location>
        <begin position="169"/>
        <end position="229"/>
    </location>
</feature>
<evidence type="ECO:0000313" key="4">
    <source>
        <dbReference type="EMBL" id="NXA40482.1"/>
    </source>
</evidence>
<dbReference type="PANTHER" id="PTHR21510:SF15">
    <property type="entry name" value="MICROTUBULE ORGANIZATION PROTEIN AKNA"/>
    <property type="match status" value="1"/>
</dbReference>
<feature type="coiled-coil region" evidence="1">
    <location>
        <begin position="169"/>
        <end position="196"/>
    </location>
</feature>
<organism evidence="4 5">
    <name type="scientific">Eudromia elegans</name>
    <name type="common">Elegant crested-tinamou</name>
    <dbReference type="NCBI Taxonomy" id="8805"/>
    <lineage>
        <taxon>Eukaryota</taxon>
        <taxon>Metazoa</taxon>
        <taxon>Chordata</taxon>
        <taxon>Craniata</taxon>
        <taxon>Vertebrata</taxon>
        <taxon>Euteleostomi</taxon>
        <taxon>Archelosauria</taxon>
        <taxon>Archosauria</taxon>
        <taxon>Dinosauria</taxon>
        <taxon>Saurischia</taxon>
        <taxon>Theropoda</taxon>
        <taxon>Coelurosauria</taxon>
        <taxon>Aves</taxon>
        <taxon>Palaeognathae</taxon>
        <taxon>Tinamiformes</taxon>
        <taxon>Tinamidae</taxon>
        <taxon>Eudromia</taxon>
    </lineage>
</organism>
<accession>A0A7K7VIP5</accession>
<feature type="region of interest" description="Disordered" evidence="2">
    <location>
        <begin position="607"/>
        <end position="649"/>
    </location>
</feature>
<dbReference type="InterPro" id="IPR022150">
    <property type="entry name" value="AKNA_dom"/>
</dbReference>
<evidence type="ECO:0000259" key="3">
    <source>
        <dbReference type="Pfam" id="PF12443"/>
    </source>
</evidence>
<feature type="non-terminal residue" evidence="4">
    <location>
        <position position="1"/>
    </location>
</feature>
<keyword evidence="1" id="KW-0175">Coiled coil</keyword>
<proteinExistence type="predicted"/>
<dbReference type="GO" id="GO:0060234">
    <property type="term" value="P:neuroblast delamination"/>
    <property type="evidence" value="ECO:0007669"/>
    <property type="project" value="TreeGrafter"/>
</dbReference>
<feature type="non-terminal residue" evidence="4">
    <location>
        <position position="719"/>
    </location>
</feature>
<dbReference type="GO" id="GO:0001837">
    <property type="term" value="P:epithelial to mesenchymal transition"/>
    <property type="evidence" value="ECO:0007669"/>
    <property type="project" value="TreeGrafter"/>
</dbReference>
<dbReference type="InterPro" id="IPR052655">
    <property type="entry name" value="AKNA_Centrosome-Trans_reg"/>
</dbReference>
<dbReference type="EMBL" id="VZSX01000134">
    <property type="protein sequence ID" value="NXA40482.1"/>
    <property type="molecule type" value="Genomic_DNA"/>
</dbReference>
<dbReference type="Pfam" id="PF12443">
    <property type="entry name" value="AKNA"/>
    <property type="match status" value="1"/>
</dbReference>
<dbReference type="AlphaFoldDB" id="A0A7K7VIP5"/>
<sequence>SHLPVPARLQDDYHKLLTKYAEAENTIDQLRLGAKVSLYADPPRPSHSVHVGTLGTSSKVMAFSIPRVRTAAISTAPVPALQPSLCGAQGPVHQGTSPRPGSPPFPAMGCSACPGECGCQGQHPCPSTRLTQTLAGQTRKFQAQASWVESFEAWVRAGMSTPQEQLQRFRKLKDTQDALERTYLQAREENRGLQQHPDASGEFDPDRVVEGEIFCLGLRLEELKDRLERAARGRRCLRSCSDPALQEMLPSSRPGTGVSSASGESDAGEEEPPQPLWHKRLQVEEDFGDLLEQYKHFKSLPESLSLEQLSLGGSQSPEEVDGLVAGELGKVPCRTPSPEESSDLHTSPSDCGCPSPDEAAVAMLPLGTSSGRRSPYGLRWVCRATCCPGAPCHRGVTWGCRLALGDTGALGMTLRLLPATAELPSQPCCGASRGTAVGPGASSEVSRACVSPRLSQLLPPVQEQRMVSPETDSGFVGSEASRVSPLMPVPEQRSPHAGTPGSLGRSGPVSRAATLRPLQTRAAAPLRSEKAPTGAYRTRGHGPRRDGVWGPGLPPSTPSQSSSLAPWADGVTSETAPDAAGSAATQGLPSCRWLCSPEHPLHCCSPGTPSSPAHTDSAPEERSRGSCHSHPPGKSRGPAGPATTTLSPDRAHRDLLGSRMERDRAIRALQDEVSRLQRRLEESLHRPRSHPGGRAPLQTARARSQTVGNGLSPEDPAPS</sequence>
<dbReference type="Proteomes" id="UP000533954">
    <property type="component" value="Unassembled WGS sequence"/>
</dbReference>
<gene>
    <name evidence="4" type="primary">Akna</name>
    <name evidence="4" type="ORF">EUDELE_R14856</name>
</gene>
<feature type="region of interest" description="Disordered" evidence="2">
    <location>
        <begin position="333"/>
        <end position="352"/>
    </location>
</feature>
<name>A0A7K7VIP5_EUDEL</name>
<evidence type="ECO:0000313" key="5">
    <source>
        <dbReference type="Proteomes" id="UP000533954"/>
    </source>
</evidence>
<dbReference type="OrthoDB" id="10035553at2759"/>
<evidence type="ECO:0000256" key="1">
    <source>
        <dbReference type="SAM" id="Coils"/>
    </source>
</evidence>
<keyword evidence="5" id="KW-1185">Reference proteome</keyword>